<evidence type="ECO:0000256" key="7">
    <source>
        <dbReference type="ARBA" id="ARBA00022982"/>
    </source>
</evidence>
<evidence type="ECO:0000256" key="11">
    <source>
        <dbReference type="ARBA" id="ARBA00034713"/>
    </source>
</evidence>
<protein>
    <submittedName>
        <fullName evidence="12">Uncharacterized protein</fullName>
    </submittedName>
</protein>
<comment type="subcellular location">
    <subcellularLocation>
        <location evidence="1">Mitochondrion inner membrane</location>
        <topology evidence="1">Single-pass membrane protein</topology>
    </subcellularLocation>
</comment>
<keyword evidence="7" id="KW-0249">Electron transport</keyword>
<evidence type="ECO:0000256" key="4">
    <source>
        <dbReference type="ARBA" id="ARBA00022692"/>
    </source>
</evidence>
<evidence type="ECO:0000256" key="2">
    <source>
        <dbReference type="ARBA" id="ARBA00022448"/>
    </source>
</evidence>
<dbReference type="Ensembl" id="ENSEEET00000061512.1">
    <property type="protein sequence ID" value="ENSEEEP00000057296.1"/>
    <property type="gene ID" value="ENSEEEG00000028469.1"/>
</dbReference>
<reference evidence="12 13" key="1">
    <citation type="submission" date="2020-05" db="EMBL/GenBank/DDBJ databases">
        <title>Electrophorus electricus (electric eel) genome, fEleEle1, primary haplotype.</title>
        <authorList>
            <person name="Myers G."/>
            <person name="Meyer A."/>
            <person name="Fedrigo O."/>
            <person name="Formenti G."/>
            <person name="Rhie A."/>
            <person name="Tracey A."/>
            <person name="Sims Y."/>
            <person name="Jarvis E.D."/>
        </authorList>
    </citation>
    <scope>NUCLEOTIDE SEQUENCE [LARGE SCALE GENOMIC DNA]</scope>
</reference>
<dbReference type="KEGG" id="eee:113586581"/>
<dbReference type="Pfam" id="PF15013">
    <property type="entry name" value="CCSMST1"/>
    <property type="match status" value="1"/>
</dbReference>
<keyword evidence="5" id="KW-0732">Signal</keyword>
<proteinExistence type="inferred from homology"/>
<gene>
    <name evidence="12" type="primary">uqcc4</name>
</gene>
<evidence type="ECO:0000256" key="6">
    <source>
        <dbReference type="ARBA" id="ARBA00022792"/>
    </source>
</evidence>
<evidence type="ECO:0000256" key="3">
    <source>
        <dbReference type="ARBA" id="ARBA00022660"/>
    </source>
</evidence>
<comment type="similarity">
    <text evidence="11">Belongs to the UQCC4 family.</text>
</comment>
<dbReference type="AlphaFoldDB" id="A0AAY5EK44"/>
<keyword evidence="6" id="KW-0999">Mitochondrion inner membrane</keyword>
<evidence type="ECO:0000313" key="13">
    <source>
        <dbReference type="Proteomes" id="UP000314983"/>
    </source>
</evidence>
<keyword evidence="3" id="KW-0679">Respiratory chain</keyword>
<dbReference type="PANTHER" id="PTHR35268:SF1">
    <property type="entry name" value="UBIQUINOL-CYTOCHROME-C REDUCTASE COMPLEX ASSEMBLY FACTOR 4"/>
    <property type="match status" value="1"/>
</dbReference>
<evidence type="ECO:0000313" key="12">
    <source>
        <dbReference type="Ensembl" id="ENSEEEP00000057296.1"/>
    </source>
</evidence>
<dbReference type="GeneTree" id="ENSGT00510000049652"/>
<dbReference type="CTD" id="283951"/>
<keyword evidence="2" id="KW-0813">Transport</keyword>
<evidence type="ECO:0000256" key="8">
    <source>
        <dbReference type="ARBA" id="ARBA00022989"/>
    </source>
</evidence>
<dbReference type="InterPro" id="IPR029160">
    <property type="entry name" value="UQCC4"/>
</dbReference>
<accession>A0AAY5EK44</accession>
<name>A0AAY5EK44_ELEEL</name>
<dbReference type="GO" id="GO:0005743">
    <property type="term" value="C:mitochondrial inner membrane"/>
    <property type="evidence" value="ECO:0007669"/>
    <property type="project" value="UniProtKB-SubCell"/>
</dbReference>
<sequence length="144" mass="15866">MLSIGRRIYSNITQYSARSGGFGPLTLAPCTVSITSKCQKSTGDAADEQSQPIKFSTSKASHHTWKVASSMGSAHQQPWWRVLPFSILSISLLLWCAFRKDTEIDQALAKPLHEYLHGLVPQMEAERADEDTVVSTNDPETGSK</sequence>
<organism evidence="12 13">
    <name type="scientific">Electrophorus electricus</name>
    <name type="common">Electric eel</name>
    <name type="synonym">Gymnotus electricus</name>
    <dbReference type="NCBI Taxonomy" id="8005"/>
    <lineage>
        <taxon>Eukaryota</taxon>
        <taxon>Metazoa</taxon>
        <taxon>Chordata</taxon>
        <taxon>Craniata</taxon>
        <taxon>Vertebrata</taxon>
        <taxon>Euteleostomi</taxon>
        <taxon>Actinopterygii</taxon>
        <taxon>Neopterygii</taxon>
        <taxon>Teleostei</taxon>
        <taxon>Ostariophysi</taxon>
        <taxon>Gymnotiformes</taxon>
        <taxon>Gymnotoidei</taxon>
        <taxon>Gymnotidae</taxon>
        <taxon>Electrophorus</taxon>
    </lineage>
</organism>
<reference evidence="12" key="2">
    <citation type="submission" date="2025-08" db="UniProtKB">
        <authorList>
            <consortium name="Ensembl"/>
        </authorList>
    </citation>
    <scope>IDENTIFICATION</scope>
</reference>
<dbReference type="PANTHER" id="PTHR35268">
    <property type="entry name" value="PROTEIN CCSMST1"/>
    <property type="match status" value="1"/>
</dbReference>
<reference evidence="12" key="3">
    <citation type="submission" date="2025-09" db="UniProtKB">
        <authorList>
            <consortium name="Ensembl"/>
        </authorList>
    </citation>
    <scope>IDENTIFICATION</scope>
</reference>
<evidence type="ECO:0000256" key="1">
    <source>
        <dbReference type="ARBA" id="ARBA00004434"/>
    </source>
</evidence>
<evidence type="ECO:0000256" key="9">
    <source>
        <dbReference type="ARBA" id="ARBA00023128"/>
    </source>
</evidence>
<keyword evidence="9" id="KW-0496">Mitochondrion</keyword>
<evidence type="ECO:0000256" key="10">
    <source>
        <dbReference type="ARBA" id="ARBA00023136"/>
    </source>
</evidence>
<dbReference type="Proteomes" id="UP000314983">
    <property type="component" value="Chromosome 10"/>
</dbReference>
<keyword evidence="8" id="KW-1133">Transmembrane helix</keyword>
<dbReference type="InterPro" id="IPR023248">
    <property type="entry name" value="UQCC4_vert"/>
</dbReference>
<dbReference type="PRINTS" id="PR02042">
    <property type="entry name" value="CCSMST1"/>
</dbReference>
<keyword evidence="10" id="KW-0472">Membrane</keyword>
<evidence type="ECO:0000256" key="5">
    <source>
        <dbReference type="ARBA" id="ARBA00022729"/>
    </source>
</evidence>
<keyword evidence="13" id="KW-1185">Reference proteome</keyword>
<keyword evidence="4" id="KW-0812">Transmembrane</keyword>